<evidence type="ECO:0000313" key="2">
    <source>
        <dbReference type="EMBL" id="AOZ97845.1"/>
    </source>
</evidence>
<keyword evidence="1" id="KW-0812">Transmembrane</keyword>
<dbReference type="AlphaFoldDB" id="A0A1D9P6S2"/>
<feature type="transmembrane region" description="Helical" evidence="1">
    <location>
        <begin position="49"/>
        <end position="73"/>
    </location>
</feature>
<dbReference type="EMBL" id="CP017832">
    <property type="protein sequence ID" value="AOZ97845.1"/>
    <property type="molecule type" value="Genomic_DNA"/>
</dbReference>
<proteinExistence type="predicted"/>
<evidence type="ECO:0000256" key="1">
    <source>
        <dbReference type="SAM" id="Phobius"/>
    </source>
</evidence>
<keyword evidence="1" id="KW-0472">Membrane</keyword>
<keyword evidence="1" id="KW-1133">Transmembrane helix</keyword>
<protein>
    <submittedName>
        <fullName evidence="2">Uncharacterized protein</fullName>
    </submittedName>
</protein>
<name>A0A1D9P6S2_9FIRM</name>
<keyword evidence="3" id="KW-1185">Reference proteome</keyword>
<organism evidence="2 3">
    <name type="scientific">Butyrivibrio hungatei</name>
    <dbReference type="NCBI Taxonomy" id="185008"/>
    <lineage>
        <taxon>Bacteria</taxon>
        <taxon>Bacillati</taxon>
        <taxon>Bacillota</taxon>
        <taxon>Clostridia</taxon>
        <taxon>Lachnospirales</taxon>
        <taxon>Lachnospiraceae</taxon>
        <taxon>Butyrivibrio</taxon>
    </lineage>
</organism>
<gene>
    <name evidence="2" type="ORF">bhn_II046</name>
</gene>
<dbReference type="OrthoDB" id="9889978at2"/>
<dbReference type="RefSeq" id="WP_071177604.1">
    <property type="nucleotide sequence ID" value="NZ_CP017832.1"/>
</dbReference>
<dbReference type="KEGG" id="bhu:bhn_II046"/>
<keyword evidence="2" id="KW-0614">Plasmid</keyword>
<geneLocation type="plasmid" evidence="3">
    <name>pnp144</name>
</geneLocation>
<sequence>MANDSRGFETPEAYKYVEEKAKNKAKQIAKAPLNKIKSVIREKTRKIRLIILVVVSVIIIIVIFPVLLLQGLWDVADAVKKTVSHEWATFWNRPEFDNDALNAWDSGGDPDATRQLLESMKATYEKKNGTSDGASSDSSRLDEESQAALDELMRTEHLFLAPEDMIDIMQYCADYNEAMFEWNDIYYESHQWELTRNVSETGAFLNWTWEESNPCKDVIPDLTDESANDGIYGNMTEENFKGEEIDGERVYSVHWQELMALAYMISEEQYGAKTLEGEINDESTYVASEGGNYGINSTDGYYLSTADLNYVYSVFGYNFIHRYNAVKDKNHQHSWTAIKYDTISTDPKVAYRYTRVADPTDWGPFYSDPHGYDGETVTPTVFAPDIAPKGAANMIETITYQYVSTSEVPDYTPDPENYTPPEGDYLVGKWRVINPDTFINTLSSDDYCPYYKEENNESSQKDYNWADRMMERYVFYLDFLYEGSGYGNSRSDYFTHLAELYNNNQIEVYYYGMKPSDEVVLEFIDTLQEQYPGKEIVINYDNAVDYGQFYDVTTDDVKSQARAGTIPFSSYGVTVPKGVGSGNSSANPSDVESGRVDVEANFVGDVYIAEATNPRTGVHYVVNGFVSLVDGADTPLDGGYYYTRDEIAAMVFKVAHLKENSFNWDAVVDDLTEYQHATQVDVAALLAIVMTEYSRGIGVPSYNWYNLTTKGNYYYLHPDTGQMKWWSPKKEYQNSYSTMATKYGTTGYKTLEGCCMVECMDSIVSRYWNKGQNTFYRMTFNTYGYPQDYDSSMAAMDNITHSYCPWWDDNGFTSTGKSENMWCNRNAINRMILLKVAGLS</sequence>
<evidence type="ECO:0000313" key="3">
    <source>
        <dbReference type="Proteomes" id="UP000179284"/>
    </source>
</evidence>
<accession>A0A1D9P6S2</accession>
<dbReference type="Proteomes" id="UP000179284">
    <property type="component" value="Plasmid pNP144"/>
</dbReference>
<reference evidence="3" key="1">
    <citation type="submission" date="2016-10" db="EMBL/GenBank/DDBJ databases">
        <title>The complete genome sequence of the rumen bacterium Butyrivibrio hungatei MB2003.</title>
        <authorList>
            <person name="Palevich N."/>
            <person name="Kelly W.J."/>
            <person name="Leahy S.C."/>
            <person name="Altermann E."/>
            <person name="Rakonjac J."/>
            <person name="Attwood G.T."/>
        </authorList>
    </citation>
    <scope>NUCLEOTIDE SEQUENCE [LARGE SCALE GENOMIC DNA]</scope>
    <source>
        <strain evidence="3">MB2003</strain>
        <plasmid evidence="3">Plasmid pnp144</plasmid>
    </source>
</reference>